<dbReference type="OrthoDB" id="9797882at2"/>
<organism evidence="4 5">
    <name type="scientific">Aeoliella mucimassa</name>
    <dbReference type="NCBI Taxonomy" id="2527972"/>
    <lineage>
        <taxon>Bacteria</taxon>
        <taxon>Pseudomonadati</taxon>
        <taxon>Planctomycetota</taxon>
        <taxon>Planctomycetia</taxon>
        <taxon>Pirellulales</taxon>
        <taxon>Lacipirellulaceae</taxon>
        <taxon>Aeoliella</taxon>
    </lineage>
</organism>
<dbReference type="Pfam" id="PF01156">
    <property type="entry name" value="IU_nuc_hydro"/>
    <property type="match status" value="1"/>
</dbReference>
<dbReference type="GO" id="GO:0006152">
    <property type="term" value="P:purine nucleoside catabolic process"/>
    <property type="evidence" value="ECO:0007669"/>
    <property type="project" value="TreeGrafter"/>
</dbReference>
<evidence type="ECO:0000256" key="2">
    <source>
        <dbReference type="ARBA" id="ARBA00023295"/>
    </source>
</evidence>
<keyword evidence="2 4" id="KW-0326">Glycosidase</keyword>
<dbReference type="PANTHER" id="PTHR12304">
    <property type="entry name" value="INOSINE-URIDINE PREFERRING NUCLEOSIDE HYDROLASE"/>
    <property type="match status" value="1"/>
</dbReference>
<gene>
    <name evidence="4" type="primary">rihA</name>
    <name evidence="4" type="ORF">Pan181_21550</name>
</gene>
<dbReference type="KEGG" id="amuc:Pan181_21550"/>
<dbReference type="RefSeq" id="WP_145246732.1">
    <property type="nucleotide sequence ID" value="NZ_CP036278.1"/>
</dbReference>
<dbReference type="InterPro" id="IPR023186">
    <property type="entry name" value="IUNH"/>
</dbReference>
<evidence type="ECO:0000313" key="5">
    <source>
        <dbReference type="Proteomes" id="UP000315750"/>
    </source>
</evidence>
<dbReference type="SUPFAM" id="SSF53590">
    <property type="entry name" value="Nucleoside hydrolase"/>
    <property type="match status" value="1"/>
</dbReference>
<dbReference type="EC" id="3.2.-.-" evidence="4"/>
<dbReference type="GO" id="GO:0008477">
    <property type="term" value="F:purine nucleosidase activity"/>
    <property type="evidence" value="ECO:0007669"/>
    <property type="project" value="TreeGrafter"/>
</dbReference>
<dbReference type="EMBL" id="CP036278">
    <property type="protein sequence ID" value="QDU55953.1"/>
    <property type="molecule type" value="Genomic_DNA"/>
</dbReference>
<reference evidence="4 5" key="1">
    <citation type="submission" date="2019-02" db="EMBL/GenBank/DDBJ databases">
        <title>Deep-cultivation of Planctomycetes and their phenomic and genomic characterization uncovers novel biology.</title>
        <authorList>
            <person name="Wiegand S."/>
            <person name="Jogler M."/>
            <person name="Boedeker C."/>
            <person name="Pinto D."/>
            <person name="Vollmers J."/>
            <person name="Rivas-Marin E."/>
            <person name="Kohn T."/>
            <person name="Peeters S.H."/>
            <person name="Heuer A."/>
            <person name="Rast P."/>
            <person name="Oberbeckmann S."/>
            <person name="Bunk B."/>
            <person name="Jeske O."/>
            <person name="Meyerdierks A."/>
            <person name="Storesund J.E."/>
            <person name="Kallscheuer N."/>
            <person name="Luecker S."/>
            <person name="Lage O.M."/>
            <person name="Pohl T."/>
            <person name="Merkel B.J."/>
            <person name="Hornburger P."/>
            <person name="Mueller R.-W."/>
            <person name="Bruemmer F."/>
            <person name="Labrenz M."/>
            <person name="Spormann A.M."/>
            <person name="Op den Camp H."/>
            <person name="Overmann J."/>
            <person name="Amann R."/>
            <person name="Jetten M.S.M."/>
            <person name="Mascher T."/>
            <person name="Medema M.H."/>
            <person name="Devos D.P."/>
            <person name="Kaster A.-K."/>
            <person name="Ovreas L."/>
            <person name="Rohde M."/>
            <person name="Galperin M.Y."/>
            <person name="Jogler C."/>
        </authorList>
    </citation>
    <scope>NUCLEOTIDE SEQUENCE [LARGE SCALE GENOMIC DNA]</scope>
    <source>
        <strain evidence="4 5">Pan181</strain>
    </source>
</reference>
<evidence type="ECO:0000313" key="4">
    <source>
        <dbReference type="EMBL" id="QDU55953.1"/>
    </source>
</evidence>
<keyword evidence="5" id="KW-1185">Reference proteome</keyword>
<dbReference type="PANTHER" id="PTHR12304:SF4">
    <property type="entry name" value="URIDINE NUCLEOSIDASE"/>
    <property type="match status" value="1"/>
</dbReference>
<dbReference type="InterPro" id="IPR001910">
    <property type="entry name" value="Inosine/uridine_hydrolase_dom"/>
</dbReference>
<dbReference type="Proteomes" id="UP000315750">
    <property type="component" value="Chromosome"/>
</dbReference>
<sequence>MPRKVILDMDPGYSDAVALCVALAAEELDVVAVTATGGNVGPKLTSRNVQAIIEQLDPKRWPRIGGASPDQILRTDARHLHGEDGLCGANFQVAELANRHMSVKVLGDEIRRAPGDITLIATGPMSNVFDLLRYDPDLASQIGHLIMCGGAVAAPGDVTPSAEFNIYCDSEAAKQVFGSPVTKTLIPLDVTRNVMLTFDFLERLKKRDSRTSNLLQRILPGAYRSARQHLGVEGVYVNDAVAVVAAMRPSLFTIERMYGDVETAGTLTHGATVFDRRPNSVEQPNIDVAMEMDAAAVEAVIVQTLESAP</sequence>
<protein>
    <submittedName>
        <fullName evidence="4">Pyrimidine-specific ribonucleoside hydrolase RihA</fullName>
        <ecNumber evidence="4">3.2.-.-</ecNumber>
    </submittedName>
</protein>
<dbReference type="InterPro" id="IPR036452">
    <property type="entry name" value="Ribo_hydro-like"/>
</dbReference>
<dbReference type="AlphaFoldDB" id="A0A518AML5"/>
<keyword evidence="1 4" id="KW-0378">Hydrolase</keyword>
<dbReference type="GO" id="GO:0005829">
    <property type="term" value="C:cytosol"/>
    <property type="evidence" value="ECO:0007669"/>
    <property type="project" value="TreeGrafter"/>
</dbReference>
<accession>A0A518AML5</accession>
<evidence type="ECO:0000256" key="1">
    <source>
        <dbReference type="ARBA" id="ARBA00022801"/>
    </source>
</evidence>
<evidence type="ECO:0000259" key="3">
    <source>
        <dbReference type="Pfam" id="PF01156"/>
    </source>
</evidence>
<dbReference type="Gene3D" id="3.90.245.10">
    <property type="entry name" value="Ribonucleoside hydrolase-like"/>
    <property type="match status" value="1"/>
</dbReference>
<name>A0A518AML5_9BACT</name>
<feature type="domain" description="Inosine/uridine-preferring nucleoside hydrolase" evidence="3">
    <location>
        <begin position="5"/>
        <end position="297"/>
    </location>
</feature>
<proteinExistence type="predicted"/>